<accession>A0ABX1NBN3</accession>
<organism evidence="2 3">
    <name type="scientific">Aromatoleum toluolicum</name>
    <dbReference type="NCBI Taxonomy" id="90060"/>
    <lineage>
        <taxon>Bacteria</taxon>
        <taxon>Pseudomonadati</taxon>
        <taxon>Pseudomonadota</taxon>
        <taxon>Betaproteobacteria</taxon>
        <taxon>Rhodocyclales</taxon>
        <taxon>Rhodocyclaceae</taxon>
        <taxon>Aromatoleum</taxon>
    </lineage>
</organism>
<dbReference type="Proteomes" id="UP000634522">
    <property type="component" value="Unassembled WGS sequence"/>
</dbReference>
<dbReference type="RefSeq" id="WP_169138126.1">
    <property type="nucleotide sequence ID" value="NZ_WTVS01000007.1"/>
</dbReference>
<comment type="caution">
    <text evidence="2">The sequence shown here is derived from an EMBL/GenBank/DDBJ whole genome shotgun (WGS) entry which is preliminary data.</text>
</comment>
<gene>
    <name evidence="2" type="ORF">GPA27_04745</name>
</gene>
<evidence type="ECO:0000313" key="3">
    <source>
        <dbReference type="Proteomes" id="UP000634522"/>
    </source>
</evidence>
<protein>
    <recommendedName>
        <fullName evidence="4">Transmembrane protein</fullName>
    </recommendedName>
</protein>
<evidence type="ECO:0008006" key="4">
    <source>
        <dbReference type="Google" id="ProtNLM"/>
    </source>
</evidence>
<feature type="transmembrane region" description="Helical" evidence="1">
    <location>
        <begin position="9"/>
        <end position="27"/>
    </location>
</feature>
<keyword evidence="1" id="KW-0472">Membrane</keyword>
<sequence>MFTYALRPIVLVLLATTLVWTLVLGWWRAAGYEPSTIDVATHLVLLPATLLGGFWLLRTFIEHLRLPPRTDANGSALLAKATTALAGSAASSATQRPHALLIAFALQCAHGSDPAQVLDAGKEGCTPPLDDRLHDAHGFPVFAARVADLATEELDETLNDHSVDMRRMARDEDRRALAMLHTTLPRALDEIAESIAPDPEAIRAVFWLSDRDWPDEHRANLAAWLRREHLAPRGIARADVRFRHLQDDAHAFETIDELITELNRQESPAIVLVMGAVSHVGEETIATWEAGSHLFTANTQDGRIPGEVAAVLLLANAAGAALAGRQPFPRLSHAASGRSARAGDAGARTDSSLLERLIDTILADTRLDAAQISKVLADADHRAPVTKELLRTLSERFPALEPLSDTLSLGPATGFASPIGGLVTLLCATEAANAADGVALCLTCQSPNARAAMIVDASPLASMSPPQTPASAPDAT</sequence>
<feature type="transmembrane region" description="Helical" evidence="1">
    <location>
        <begin position="39"/>
        <end position="57"/>
    </location>
</feature>
<evidence type="ECO:0000256" key="1">
    <source>
        <dbReference type="SAM" id="Phobius"/>
    </source>
</evidence>
<proteinExistence type="predicted"/>
<keyword evidence="3" id="KW-1185">Reference proteome</keyword>
<name>A0ABX1NBN3_9RHOO</name>
<evidence type="ECO:0000313" key="2">
    <source>
        <dbReference type="EMBL" id="NMF96691.1"/>
    </source>
</evidence>
<reference evidence="2 3" key="1">
    <citation type="submission" date="2019-12" db="EMBL/GenBank/DDBJ databases">
        <title>Comparative genomics gives insights into the taxonomy of the Azoarcus-Aromatoleum group and reveals separate origins of nif in the plant-associated Azoarcus and non-plant-associated Aromatoleum sub-groups.</title>
        <authorList>
            <person name="Lafos M."/>
            <person name="Maluk M."/>
            <person name="Batista M."/>
            <person name="Junghare M."/>
            <person name="Carmona M."/>
            <person name="Faoro H."/>
            <person name="Cruz L.M."/>
            <person name="Battistoni F."/>
            <person name="De Souza E."/>
            <person name="Pedrosa F."/>
            <person name="Chen W.-M."/>
            <person name="Poole P.S."/>
            <person name="Dixon R.A."/>
            <person name="James E.K."/>
        </authorList>
    </citation>
    <scope>NUCLEOTIDE SEQUENCE [LARGE SCALE GENOMIC DNA]</scope>
    <source>
        <strain evidence="2 3">T</strain>
    </source>
</reference>
<keyword evidence="1" id="KW-1133">Transmembrane helix</keyword>
<keyword evidence="1" id="KW-0812">Transmembrane</keyword>
<dbReference type="EMBL" id="WTVS01000007">
    <property type="protein sequence ID" value="NMF96691.1"/>
    <property type="molecule type" value="Genomic_DNA"/>
</dbReference>